<feature type="domain" description="HTH myb-type" evidence="2">
    <location>
        <begin position="3"/>
        <end position="53"/>
    </location>
</feature>
<gene>
    <name evidence="3" type="ORF">M9Y10_014511</name>
</gene>
<dbReference type="PANTHER" id="PTHR45614">
    <property type="entry name" value="MYB PROTEIN-RELATED"/>
    <property type="match status" value="1"/>
</dbReference>
<dbReference type="Gene3D" id="1.10.10.60">
    <property type="entry name" value="Homeodomain-like"/>
    <property type="match status" value="2"/>
</dbReference>
<evidence type="ECO:0008006" key="5">
    <source>
        <dbReference type="Google" id="ProtNLM"/>
    </source>
</evidence>
<reference evidence="3 4" key="1">
    <citation type="submission" date="2024-04" db="EMBL/GenBank/DDBJ databases">
        <title>Tritrichomonas musculus Genome.</title>
        <authorList>
            <person name="Alves-Ferreira E."/>
            <person name="Grigg M."/>
            <person name="Lorenzi H."/>
            <person name="Galac M."/>
        </authorList>
    </citation>
    <scope>NUCLEOTIDE SEQUENCE [LARGE SCALE GENOMIC DNA]</scope>
    <source>
        <strain evidence="3 4">EAF2021</strain>
    </source>
</reference>
<dbReference type="SMART" id="SM00717">
    <property type="entry name" value="SANT"/>
    <property type="match status" value="2"/>
</dbReference>
<dbReference type="PROSITE" id="PS51294">
    <property type="entry name" value="HTH_MYB"/>
    <property type="match status" value="2"/>
</dbReference>
<feature type="domain" description="HTH myb-type" evidence="2">
    <location>
        <begin position="54"/>
        <end position="108"/>
    </location>
</feature>
<accession>A0ABR2L0N9</accession>
<sequence>MSMHKTKRIPFTDIENRIIRESVRKMGEKWDAISEKLPGRTPKQIHDRYINYLRDGLKAEPWSKEEDDILMKMYKLIGPKWSKMMINLPGRSGNDIKNRWHKHLIKLSGDFDDKKAYQEYGFDFDDDTRDQSNSYANSYNFFNDISLQSNTFQDSIKNSHIEAFPKVNVCDSNVHSFNEKEMLSKKKTQAGFQNSDFDKSFGKISNYHPVPINQNVQNSACSQPCPVKLINKIDIGENSQNLNDILFANKIPDFNPAIFQLDVDDHEFYEELGFHKFDYLWFN</sequence>
<dbReference type="InterPro" id="IPR050560">
    <property type="entry name" value="MYB_TF"/>
</dbReference>
<evidence type="ECO:0000259" key="2">
    <source>
        <dbReference type="PROSITE" id="PS51294"/>
    </source>
</evidence>
<evidence type="ECO:0000313" key="4">
    <source>
        <dbReference type="Proteomes" id="UP001470230"/>
    </source>
</evidence>
<evidence type="ECO:0000313" key="3">
    <source>
        <dbReference type="EMBL" id="KAK8896601.1"/>
    </source>
</evidence>
<dbReference type="SUPFAM" id="SSF46689">
    <property type="entry name" value="Homeodomain-like"/>
    <property type="match status" value="1"/>
</dbReference>
<dbReference type="InterPro" id="IPR017930">
    <property type="entry name" value="Myb_dom"/>
</dbReference>
<dbReference type="InterPro" id="IPR001005">
    <property type="entry name" value="SANT/Myb"/>
</dbReference>
<evidence type="ECO:0000259" key="1">
    <source>
        <dbReference type="PROSITE" id="PS50090"/>
    </source>
</evidence>
<dbReference type="CDD" id="cd00167">
    <property type="entry name" value="SANT"/>
    <property type="match status" value="2"/>
</dbReference>
<dbReference type="Proteomes" id="UP001470230">
    <property type="component" value="Unassembled WGS sequence"/>
</dbReference>
<name>A0ABR2L0N9_9EUKA</name>
<organism evidence="3 4">
    <name type="scientific">Tritrichomonas musculus</name>
    <dbReference type="NCBI Taxonomy" id="1915356"/>
    <lineage>
        <taxon>Eukaryota</taxon>
        <taxon>Metamonada</taxon>
        <taxon>Parabasalia</taxon>
        <taxon>Tritrichomonadida</taxon>
        <taxon>Tritrichomonadidae</taxon>
        <taxon>Tritrichomonas</taxon>
    </lineage>
</organism>
<protein>
    <recommendedName>
        <fullName evidence="5">Myb-like DNA-binding domain containing protein</fullName>
    </recommendedName>
</protein>
<dbReference type="Pfam" id="PF00249">
    <property type="entry name" value="Myb_DNA-binding"/>
    <property type="match status" value="2"/>
</dbReference>
<proteinExistence type="predicted"/>
<dbReference type="EMBL" id="JAPFFF010000002">
    <property type="protein sequence ID" value="KAK8896601.1"/>
    <property type="molecule type" value="Genomic_DNA"/>
</dbReference>
<feature type="domain" description="Myb-like" evidence="1">
    <location>
        <begin position="54"/>
        <end position="104"/>
    </location>
</feature>
<keyword evidence="4" id="KW-1185">Reference proteome</keyword>
<dbReference type="PANTHER" id="PTHR45614:SF69">
    <property type="entry name" value="CHROMOSOME UNDETERMINED SCAFFOLD_38, WHOLE GENOME SHOTGUN SEQUENCE"/>
    <property type="match status" value="1"/>
</dbReference>
<comment type="caution">
    <text evidence="3">The sequence shown here is derived from an EMBL/GenBank/DDBJ whole genome shotgun (WGS) entry which is preliminary data.</text>
</comment>
<dbReference type="InterPro" id="IPR009057">
    <property type="entry name" value="Homeodomain-like_sf"/>
</dbReference>
<dbReference type="PROSITE" id="PS50090">
    <property type="entry name" value="MYB_LIKE"/>
    <property type="match status" value="2"/>
</dbReference>
<feature type="domain" description="Myb-like" evidence="1">
    <location>
        <begin position="3"/>
        <end position="53"/>
    </location>
</feature>